<comment type="cofactor">
    <cofactor evidence="1">
        <name>heme b</name>
        <dbReference type="ChEBI" id="CHEBI:60344"/>
    </cofactor>
</comment>
<evidence type="ECO:0000256" key="3">
    <source>
        <dbReference type="ARBA" id="ARBA00022434"/>
    </source>
</evidence>
<name>A0A1E7Q3T3_9GAMM</name>
<dbReference type="OrthoDB" id="9800505at2"/>
<comment type="function">
    <text evidence="8">Iron-storage protein, whose ferroxidase center binds Fe(2+), oxidizes it using dioxygen to Fe(3+), and participates in the subsequent Fe(3+) oxide mineral core formation within the central cavity of the BFR protein shell.</text>
</comment>
<protein>
    <recommendedName>
        <fullName evidence="8 10">Bacterioferritin</fullName>
        <ecNumber evidence="8">1.16.3.1</ecNumber>
    </recommendedName>
</protein>
<dbReference type="AlphaFoldDB" id="A0A1E7Q3T3"/>
<keyword evidence="4 10" id="KW-0349">Heme</keyword>
<sequence>MQGNPKVLAKLNEVLTGELTSINQYFLHARIYKNWGLKALNDVCYKKSIKDMKQADELIERILMLEGLPNLQALGKLRIGEDTEEMLQCDIDFQLEQLPQLRVAIALCETEQDYVSRDILTDILEYEEQHLDWIETQQYQIEALGLANYLQAQLGDE</sequence>
<keyword evidence="13" id="KW-1185">Reference proteome</keyword>
<dbReference type="PANTHER" id="PTHR30295:SF0">
    <property type="entry name" value="BACTERIOFERRITIN"/>
    <property type="match status" value="1"/>
</dbReference>
<dbReference type="InterPro" id="IPR012347">
    <property type="entry name" value="Ferritin-like"/>
</dbReference>
<dbReference type="SUPFAM" id="SSF47240">
    <property type="entry name" value="Ferritin-like"/>
    <property type="match status" value="1"/>
</dbReference>
<dbReference type="Gene3D" id="1.20.1260.10">
    <property type="match status" value="1"/>
</dbReference>
<dbReference type="Pfam" id="PF00210">
    <property type="entry name" value="Ferritin"/>
    <property type="match status" value="1"/>
</dbReference>
<dbReference type="Proteomes" id="UP000242258">
    <property type="component" value="Unassembled WGS sequence"/>
</dbReference>
<evidence type="ECO:0000256" key="6">
    <source>
        <dbReference type="ARBA" id="ARBA00023004"/>
    </source>
</evidence>
<accession>A0A1E7Q3T3</accession>
<dbReference type="EC" id="1.16.3.1" evidence="8"/>
<comment type="caution">
    <text evidence="12">The sequence shown here is derived from an EMBL/GenBank/DDBJ whole genome shotgun (WGS) entry which is preliminary data.</text>
</comment>
<evidence type="ECO:0000256" key="1">
    <source>
        <dbReference type="ARBA" id="ARBA00001970"/>
    </source>
</evidence>
<feature type="binding site" evidence="9">
    <location>
        <position position="18"/>
    </location>
    <ligand>
        <name>Fe cation</name>
        <dbReference type="ChEBI" id="CHEBI:24875"/>
        <label>1</label>
    </ligand>
</feature>
<keyword evidence="6 8" id="KW-0408">Iron</keyword>
<dbReference type="GO" id="GO:0006826">
    <property type="term" value="P:iron ion transport"/>
    <property type="evidence" value="ECO:0007669"/>
    <property type="project" value="InterPro"/>
</dbReference>
<dbReference type="GO" id="GO:0008199">
    <property type="term" value="F:ferric iron binding"/>
    <property type="evidence" value="ECO:0007669"/>
    <property type="project" value="InterPro"/>
</dbReference>
<dbReference type="InterPro" id="IPR009040">
    <property type="entry name" value="Ferritin-like_diiron"/>
</dbReference>
<evidence type="ECO:0000256" key="4">
    <source>
        <dbReference type="ARBA" id="ARBA00022617"/>
    </source>
</evidence>
<dbReference type="FunFam" id="1.20.1260.10:FF:000005">
    <property type="entry name" value="Bacterioferritin"/>
    <property type="match status" value="1"/>
</dbReference>
<dbReference type="EMBL" id="MKEK01000001">
    <property type="protein sequence ID" value="OEY68733.1"/>
    <property type="molecule type" value="Genomic_DNA"/>
</dbReference>
<dbReference type="NCBIfam" id="TIGR00754">
    <property type="entry name" value="bfr"/>
    <property type="match status" value="1"/>
</dbReference>
<dbReference type="RefSeq" id="WP_070048299.1">
    <property type="nucleotide sequence ID" value="NZ_CBCSDO010000001.1"/>
</dbReference>
<dbReference type="PRINTS" id="PR00601">
    <property type="entry name" value="BACFERRITIN"/>
</dbReference>
<comment type="catalytic activity">
    <reaction evidence="8">
        <text>4 Fe(2+) + O2 + 4 H(+) = 4 Fe(3+) + 2 H2O</text>
        <dbReference type="Rhea" id="RHEA:11148"/>
        <dbReference type="ChEBI" id="CHEBI:15377"/>
        <dbReference type="ChEBI" id="CHEBI:15378"/>
        <dbReference type="ChEBI" id="CHEBI:15379"/>
        <dbReference type="ChEBI" id="CHEBI:29033"/>
        <dbReference type="ChEBI" id="CHEBI:29034"/>
        <dbReference type="EC" id="1.16.3.1"/>
    </reaction>
</comment>
<dbReference type="PIRSF" id="PIRSF002560">
    <property type="entry name" value="Bacterioferritin"/>
    <property type="match status" value="1"/>
</dbReference>
<evidence type="ECO:0000256" key="7">
    <source>
        <dbReference type="ARBA" id="ARBA00036243"/>
    </source>
</evidence>
<evidence type="ECO:0000256" key="2">
    <source>
        <dbReference type="ARBA" id="ARBA00008093"/>
    </source>
</evidence>
<evidence type="ECO:0000256" key="10">
    <source>
        <dbReference type="RuleBase" id="RU000623"/>
    </source>
</evidence>
<keyword evidence="5 8" id="KW-0479">Metal-binding</keyword>
<dbReference type="PANTHER" id="PTHR30295">
    <property type="entry name" value="BACTERIOFERRITIN"/>
    <property type="match status" value="1"/>
</dbReference>
<dbReference type="CDD" id="cd00907">
    <property type="entry name" value="Bacterioferritin"/>
    <property type="match status" value="1"/>
</dbReference>
<evidence type="ECO:0000313" key="13">
    <source>
        <dbReference type="Proteomes" id="UP000242258"/>
    </source>
</evidence>
<dbReference type="InterPro" id="IPR009078">
    <property type="entry name" value="Ferritin-like_SF"/>
</dbReference>
<reference evidence="13" key="1">
    <citation type="submission" date="2016-09" db="EMBL/GenBank/DDBJ databases">
        <authorList>
            <person name="Wan X."/>
            <person name="Hou S."/>
        </authorList>
    </citation>
    <scope>NUCLEOTIDE SEQUENCE [LARGE SCALE GENOMIC DNA]</scope>
    <source>
        <strain evidence="13">KH87</strain>
    </source>
</reference>
<dbReference type="GO" id="GO:0006879">
    <property type="term" value="P:intracellular iron ion homeostasis"/>
    <property type="evidence" value="ECO:0007669"/>
    <property type="project" value="UniProtKB-KW"/>
</dbReference>
<feature type="binding site" evidence="9">
    <location>
        <position position="127"/>
    </location>
    <ligand>
        <name>Fe cation</name>
        <dbReference type="ChEBI" id="CHEBI:24875"/>
        <label>1</label>
    </ligand>
</feature>
<dbReference type="STRING" id="1628148.BI198_03475"/>
<proteinExistence type="inferred from homology"/>
<dbReference type="GO" id="GO:0005829">
    <property type="term" value="C:cytosol"/>
    <property type="evidence" value="ECO:0007669"/>
    <property type="project" value="TreeGrafter"/>
</dbReference>
<evidence type="ECO:0000256" key="5">
    <source>
        <dbReference type="ARBA" id="ARBA00022723"/>
    </source>
</evidence>
<dbReference type="GO" id="GO:0140315">
    <property type="term" value="F:iron ion sequestering activity"/>
    <property type="evidence" value="ECO:0007669"/>
    <property type="project" value="UniProtKB-ARBA"/>
</dbReference>
<gene>
    <name evidence="12" type="ORF">BI198_03475</name>
</gene>
<dbReference type="GO" id="GO:0004322">
    <property type="term" value="F:ferroxidase activity"/>
    <property type="evidence" value="ECO:0007669"/>
    <property type="project" value="UniProtKB-EC"/>
</dbReference>
<keyword evidence="3 8" id="KW-0409">Iron storage</keyword>
<evidence type="ECO:0000256" key="9">
    <source>
        <dbReference type="PIRSR" id="PIRSR002560-1"/>
    </source>
</evidence>
<feature type="binding site" evidence="9">
    <location>
        <position position="130"/>
    </location>
    <ligand>
        <name>Fe cation</name>
        <dbReference type="ChEBI" id="CHEBI:24875"/>
        <label>2</label>
    </ligand>
</feature>
<organism evidence="12 13">
    <name type="scientific">Rheinheimera salexigens</name>
    <dbReference type="NCBI Taxonomy" id="1628148"/>
    <lineage>
        <taxon>Bacteria</taxon>
        <taxon>Pseudomonadati</taxon>
        <taxon>Pseudomonadota</taxon>
        <taxon>Gammaproteobacteria</taxon>
        <taxon>Chromatiales</taxon>
        <taxon>Chromatiaceae</taxon>
        <taxon>Rheinheimera</taxon>
    </lineage>
</organism>
<comment type="similarity">
    <text evidence="2 8 10">Belongs to the bacterioferritin family.</text>
</comment>
<evidence type="ECO:0000256" key="8">
    <source>
        <dbReference type="PIRNR" id="PIRNR002560"/>
    </source>
</evidence>
<dbReference type="PROSITE" id="PS00549">
    <property type="entry name" value="BACTERIOFERRITIN"/>
    <property type="match status" value="1"/>
</dbReference>
<feature type="binding site" description="axial binding residue" evidence="9">
    <location>
        <position position="52"/>
    </location>
    <ligand>
        <name>heme b</name>
        <dbReference type="ChEBI" id="CHEBI:60344"/>
        <note>ligand shared between dimeric partners</note>
    </ligand>
    <ligandPart>
        <name>Fe</name>
        <dbReference type="ChEBI" id="CHEBI:18248"/>
    </ligandPart>
</feature>
<evidence type="ECO:0000313" key="12">
    <source>
        <dbReference type="EMBL" id="OEY68733.1"/>
    </source>
</evidence>
<dbReference type="InterPro" id="IPR008331">
    <property type="entry name" value="Ferritin_DPS_dom"/>
</dbReference>
<dbReference type="PROSITE" id="PS50905">
    <property type="entry name" value="FERRITIN_LIKE"/>
    <property type="match status" value="1"/>
</dbReference>
<evidence type="ECO:0000259" key="11">
    <source>
        <dbReference type="PROSITE" id="PS50905"/>
    </source>
</evidence>
<dbReference type="InterPro" id="IPR002024">
    <property type="entry name" value="Bacterioferritin"/>
</dbReference>
<comment type="catalytic activity">
    <reaction evidence="7">
        <text>Fe(2+)(in) = Fe(2+)(out)</text>
        <dbReference type="Rhea" id="RHEA:28486"/>
        <dbReference type="ChEBI" id="CHEBI:29033"/>
    </reaction>
</comment>
<feature type="binding site" evidence="9">
    <location>
        <position position="127"/>
    </location>
    <ligand>
        <name>Fe cation</name>
        <dbReference type="ChEBI" id="CHEBI:24875"/>
        <label>2</label>
    </ligand>
</feature>
<dbReference type="GO" id="GO:0020037">
    <property type="term" value="F:heme binding"/>
    <property type="evidence" value="ECO:0007669"/>
    <property type="project" value="TreeGrafter"/>
</dbReference>
<feature type="domain" description="Ferritin-like diiron" evidence="11">
    <location>
        <begin position="1"/>
        <end position="145"/>
    </location>
</feature>